<sequence length="306" mass="33495">MPPPRTRWALITGASPGGMGEAEASAFLKRGINVVATSIEIDKKEAVEHVSPEPGTQDGFLVKLYLDVTSEKSIAAAVKTVEQLTDGKLDWLVNNAGYGYYTPILDTNITSAKRSYDVNVFGLISVTQAFFPMLRAAQGTVLNQASIAGLQNFNRPYMGMYSSSKAAVLSLSNTMRLEFKPFGVRVVTLITGPVKTEFFRNLQGAEVPEGSVYGMIREVVNARMRGSLGSGNGHDRFQVARETVDELLREDVPAYVTKGYMAGLLCWLYWLLPTSWADSYNNRGSGLDRLKSLLDGDIEEEKAKSS</sequence>
<dbReference type="InterPro" id="IPR020904">
    <property type="entry name" value="Sc_DH/Rdtase_CS"/>
</dbReference>
<dbReference type="PANTHER" id="PTHR44169">
    <property type="entry name" value="NADPH-DEPENDENT 1-ACYLDIHYDROXYACETONE PHOSPHATE REDUCTASE"/>
    <property type="match status" value="1"/>
</dbReference>
<keyword evidence="2" id="KW-0521">NADP</keyword>
<dbReference type="GO" id="GO:0019433">
    <property type="term" value="P:triglyceride catabolic process"/>
    <property type="evidence" value="ECO:0007669"/>
    <property type="project" value="TreeGrafter"/>
</dbReference>
<evidence type="ECO:0000256" key="2">
    <source>
        <dbReference type="ARBA" id="ARBA00022857"/>
    </source>
</evidence>
<accession>A0A8H6VDQ4</accession>
<dbReference type="EMBL" id="JABCIY010000209">
    <property type="protein sequence ID" value="KAF7188563.1"/>
    <property type="molecule type" value="Genomic_DNA"/>
</dbReference>
<evidence type="ECO:0000313" key="5">
    <source>
        <dbReference type="EMBL" id="KAF7188563.1"/>
    </source>
</evidence>
<evidence type="ECO:0000256" key="3">
    <source>
        <dbReference type="ARBA" id="ARBA00023002"/>
    </source>
</evidence>
<comment type="similarity">
    <text evidence="1 4">Belongs to the short-chain dehydrogenases/reductases (SDR) family.</text>
</comment>
<organism evidence="5 6">
    <name type="scientific">Pseudocercospora fuligena</name>
    <dbReference type="NCBI Taxonomy" id="685502"/>
    <lineage>
        <taxon>Eukaryota</taxon>
        <taxon>Fungi</taxon>
        <taxon>Dikarya</taxon>
        <taxon>Ascomycota</taxon>
        <taxon>Pezizomycotina</taxon>
        <taxon>Dothideomycetes</taxon>
        <taxon>Dothideomycetidae</taxon>
        <taxon>Mycosphaerellales</taxon>
        <taxon>Mycosphaerellaceae</taxon>
        <taxon>Pseudocercospora</taxon>
    </lineage>
</organism>
<dbReference type="GO" id="GO:0000140">
    <property type="term" value="F:acylglycerone-phosphate reductase (NADP+) activity"/>
    <property type="evidence" value="ECO:0007669"/>
    <property type="project" value="TreeGrafter"/>
</dbReference>
<dbReference type="GO" id="GO:0005811">
    <property type="term" value="C:lipid droplet"/>
    <property type="evidence" value="ECO:0007669"/>
    <property type="project" value="TreeGrafter"/>
</dbReference>
<reference evidence="5" key="1">
    <citation type="submission" date="2020-04" db="EMBL/GenBank/DDBJ databases">
        <title>Draft genome resource of the tomato pathogen Pseudocercospora fuligena.</title>
        <authorList>
            <person name="Zaccaron A."/>
        </authorList>
    </citation>
    <scope>NUCLEOTIDE SEQUENCE</scope>
    <source>
        <strain evidence="5">PF001</strain>
    </source>
</reference>
<dbReference type="InterPro" id="IPR036291">
    <property type="entry name" value="NAD(P)-bd_dom_sf"/>
</dbReference>
<dbReference type="Gene3D" id="3.40.50.720">
    <property type="entry name" value="NAD(P)-binding Rossmann-like Domain"/>
    <property type="match status" value="1"/>
</dbReference>
<dbReference type="GO" id="GO:0005783">
    <property type="term" value="C:endoplasmic reticulum"/>
    <property type="evidence" value="ECO:0007669"/>
    <property type="project" value="TreeGrafter"/>
</dbReference>
<evidence type="ECO:0000313" key="6">
    <source>
        <dbReference type="Proteomes" id="UP000660729"/>
    </source>
</evidence>
<proteinExistence type="inferred from homology"/>
<keyword evidence="6" id="KW-1185">Reference proteome</keyword>
<dbReference type="Pfam" id="PF00106">
    <property type="entry name" value="adh_short"/>
    <property type="match status" value="1"/>
</dbReference>
<dbReference type="PROSITE" id="PS00061">
    <property type="entry name" value="ADH_SHORT"/>
    <property type="match status" value="1"/>
</dbReference>
<evidence type="ECO:0000256" key="1">
    <source>
        <dbReference type="ARBA" id="ARBA00006484"/>
    </source>
</evidence>
<dbReference type="GO" id="GO:0004806">
    <property type="term" value="F:triacylglycerol lipase activity"/>
    <property type="evidence" value="ECO:0007669"/>
    <property type="project" value="TreeGrafter"/>
</dbReference>
<evidence type="ECO:0000256" key="4">
    <source>
        <dbReference type="RuleBase" id="RU000363"/>
    </source>
</evidence>
<protein>
    <submittedName>
        <fullName evidence="5">Short-chain dehydrogenase ptmH</fullName>
    </submittedName>
</protein>
<dbReference type="InterPro" id="IPR002347">
    <property type="entry name" value="SDR_fam"/>
</dbReference>
<dbReference type="SUPFAM" id="SSF51735">
    <property type="entry name" value="NAD(P)-binding Rossmann-fold domains"/>
    <property type="match status" value="1"/>
</dbReference>
<keyword evidence="3" id="KW-0560">Oxidoreductase</keyword>
<dbReference type="PANTHER" id="PTHR44169:SF6">
    <property type="entry name" value="NADPH-DEPENDENT 1-ACYLDIHYDROXYACETONE PHOSPHATE REDUCTASE"/>
    <property type="match status" value="1"/>
</dbReference>
<name>A0A8H6VDQ4_9PEZI</name>
<dbReference type="OrthoDB" id="2102561at2759"/>
<dbReference type="Proteomes" id="UP000660729">
    <property type="component" value="Unassembled WGS sequence"/>
</dbReference>
<gene>
    <name evidence="5" type="ORF">HII31_10225</name>
</gene>
<dbReference type="GO" id="GO:0006654">
    <property type="term" value="P:phosphatidic acid biosynthetic process"/>
    <property type="evidence" value="ECO:0007669"/>
    <property type="project" value="TreeGrafter"/>
</dbReference>
<dbReference type="PRINTS" id="PR00080">
    <property type="entry name" value="SDRFAMILY"/>
</dbReference>
<comment type="caution">
    <text evidence="5">The sequence shown here is derived from an EMBL/GenBank/DDBJ whole genome shotgun (WGS) entry which is preliminary data.</text>
</comment>
<dbReference type="AlphaFoldDB" id="A0A8H6VDQ4"/>
<dbReference type="PRINTS" id="PR00081">
    <property type="entry name" value="GDHRDH"/>
</dbReference>